<keyword evidence="2" id="KW-1185">Reference proteome</keyword>
<dbReference type="Proteomes" id="UP000190285">
    <property type="component" value="Unassembled WGS sequence"/>
</dbReference>
<name>A0A1T5JC05_9FIRM</name>
<sequence>MNNYSTNNQMRQYELEEAKKRMGTYAGGYSMTNTTANAMTNATSGGAMYNATTVGAQSQLKSSEKMKAQEDMNKNTMF</sequence>
<protein>
    <submittedName>
        <fullName evidence="1">Uncharacterized protein</fullName>
    </submittedName>
</protein>
<dbReference type="AlphaFoldDB" id="A0A1T5JC05"/>
<gene>
    <name evidence="1" type="ORF">SAMN02194393_01080</name>
</gene>
<organism evidence="1 2">
    <name type="scientific">Maledivibacter halophilus</name>
    <dbReference type="NCBI Taxonomy" id="36842"/>
    <lineage>
        <taxon>Bacteria</taxon>
        <taxon>Bacillati</taxon>
        <taxon>Bacillota</taxon>
        <taxon>Clostridia</taxon>
        <taxon>Peptostreptococcales</taxon>
        <taxon>Caminicellaceae</taxon>
        <taxon>Maledivibacter</taxon>
    </lineage>
</organism>
<dbReference type="EMBL" id="FUZT01000002">
    <property type="protein sequence ID" value="SKC48929.1"/>
    <property type="molecule type" value="Genomic_DNA"/>
</dbReference>
<evidence type="ECO:0000313" key="2">
    <source>
        <dbReference type="Proteomes" id="UP000190285"/>
    </source>
</evidence>
<dbReference type="RefSeq" id="WP_079489916.1">
    <property type="nucleotide sequence ID" value="NZ_FUZT01000002.1"/>
</dbReference>
<accession>A0A1T5JC05</accession>
<evidence type="ECO:0000313" key="1">
    <source>
        <dbReference type="EMBL" id="SKC48929.1"/>
    </source>
</evidence>
<reference evidence="1 2" key="1">
    <citation type="submission" date="2017-02" db="EMBL/GenBank/DDBJ databases">
        <authorList>
            <person name="Peterson S.W."/>
        </authorList>
    </citation>
    <scope>NUCLEOTIDE SEQUENCE [LARGE SCALE GENOMIC DNA]</scope>
    <source>
        <strain evidence="1 2">M1</strain>
    </source>
</reference>
<proteinExistence type="predicted"/>